<organism evidence="2 3">
    <name type="scientific">Myodes glareolus</name>
    <name type="common">Bank vole</name>
    <name type="synonym">Clethrionomys glareolus</name>
    <dbReference type="NCBI Taxonomy" id="447135"/>
    <lineage>
        <taxon>Eukaryota</taxon>
        <taxon>Metazoa</taxon>
        <taxon>Chordata</taxon>
        <taxon>Craniata</taxon>
        <taxon>Vertebrata</taxon>
        <taxon>Euteleostomi</taxon>
        <taxon>Mammalia</taxon>
        <taxon>Eutheria</taxon>
        <taxon>Euarchontoglires</taxon>
        <taxon>Glires</taxon>
        <taxon>Rodentia</taxon>
        <taxon>Myomorpha</taxon>
        <taxon>Muroidea</taxon>
        <taxon>Cricetidae</taxon>
        <taxon>Arvicolinae</taxon>
        <taxon>Myodes</taxon>
    </lineage>
</organism>
<accession>A0AAW0I7U1</accession>
<feature type="non-terminal residue" evidence="2">
    <location>
        <position position="1"/>
    </location>
</feature>
<protein>
    <submittedName>
        <fullName evidence="2">Uncharacterized protein</fullName>
    </submittedName>
</protein>
<proteinExistence type="predicted"/>
<feature type="region of interest" description="Disordered" evidence="1">
    <location>
        <begin position="16"/>
        <end position="41"/>
    </location>
</feature>
<comment type="caution">
    <text evidence="2">The sequence shown here is derived from an EMBL/GenBank/DDBJ whole genome shotgun (WGS) entry which is preliminary data.</text>
</comment>
<evidence type="ECO:0000256" key="1">
    <source>
        <dbReference type="SAM" id="MobiDB-lite"/>
    </source>
</evidence>
<keyword evidence="3" id="KW-1185">Reference proteome</keyword>
<evidence type="ECO:0000313" key="2">
    <source>
        <dbReference type="EMBL" id="KAK7810544.1"/>
    </source>
</evidence>
<dbReference type="EMBL" id="JBBHLL010000194">
    <property type="protein sequence ID" value="KAK7810544.1"/>
    <property type="molecule type" value="Genomic_DNA"/>
</dbReference>
<name>A0AAW0I7U1_MYOGA</name>
<gene>
    <name evidence="2" type="ORF">U0070_006931</name>
</gene>
<sequence>SIPPLEQAAAAIDRVQGPANAFPSNPALPPPANGRRGRRAPLPRHVIRLTQPLVLPSDAFGLRVPAAAPPRARQVTAGCYVCLTYRLLFSLALEIYNPPSKPSLCSCGSVPHVCGSKGRPTMPLLHQQDWKIIF</sequence>
<reference evidence="2 3" key="1">
    <citation type="journal article" date="2023" name="bioRxiv">
        <title>Conserved and derived expression patterns and positive selection on dental genes reveal complex evolutionary context of ever-growing rodent molars.</title>
        <authorList>
            <person name="Calamari Z.T."/>
            <person name="Song A."/>
            <person name="Cohen E."/>
            <person name="Akter M."/>
            <person name="Roy R.D."/>
            <person name="Hallikas O."/>
            <person name="Christensen M.M."/>
            <person name="Li P."/>
            <person name="Marangoni P."/>
            <person name="Jernvall J."/>
            <person name="Klein O.D."/>
        </authorList>
    </citation>
    <scope>NUCLEOTIDE SEQUENCE [LARGE SCALE GENOMIC DNA]</scope>
    <source>
        <strain evidence="2">V071</strain>
    </source>
</reference>
<dbReference type="AlphaFoldDB" id="A0AAW0I7U1"/>
<evidence type="ECO:0000313" key="3">
    <source>
        <dbReference type="Proteomes" id="UP001488838"/>
    </source>
</evidence>
<dbReference type="Proteomes" id="UP001488838">
    <property type="component" value="Unassembled WGS sequence"/>
</dbReference>